<accession>A0A1F7Z034</accession>
<protein>
    <recommendedName>
        <fullName evidence="1">Glycosyltransferase 2-like domain-containing protein</fullName>
    </recommendedName>
</protein>
<dbReference type="InterPro" id="IPR029044">
    <property type="entry name" value="Nucleotide-diphossugar_trans"/>
</dbReference>
<evidence type="ECO:0000313" key="2">
    <source>
        <dbReference type="EMBL" id="OGM32911.1"/>
    </source>
</evidence>
<feature type="domain" description="Glycosyltransferase 2-like" evidence="1">
    <location>
        <begin position="6"/>
        <end position="103"/>
    </location>
</feature>
<name>A0A1F7Z034_9BACT</name>
<dbReference type="STRING" id="1802505.A3D01_05035"/>
<dbReference type="AlphaFoldDB" id="A0A1F7Z034"/>
<dbReference type="Pfam" id="PF00535">
    <property type="entry name" value="Glycos_transf_2"/>
    <property type="match status" value="1"/>
</dbReference>
<comment type="caution">
    <text evidence="2">The sequence shown here is derived from an EMBL/GenBank/DDBJ whole genome shotgun (WGS) entry which is preliminary data.</text>
</comment>
<dbReference type="PANTHER" id="PTHR43630:SF2">
    <property type="entry name" value="GLYCOSYLTRANSFERASE"/>
    <property type="match status" value="1"/>
</dbReference>
<gene>
    <name evidence="2" type="ORF">A3D01_05035</name>
</gene>
<dbReference type="SUPFAM" id="SSF53448">
    <property type="entry name" value="Nucleotide-diphospho-sugar transferases"/>
    <property type="match status" value="1"/>
</dbReference>
<dbReference type="EMBL" id="MGGR01000027">
    <property type="protein sequence ID" value="OGM32911.1"/>
    <property type="molecule type" value="Genomic_DNA"/>
</dbReference>
<evidence type="ECO:0000259" key="1">
    <source>
        <dbReference type="Pfam" id="PF00535"/>
    </source>
</evidence>
<evidence type="ECO:0000313" key="3">
    <source>
        <dbReference type="Proteomes" id="UP000177169"/>
    </source>
</evidence>
<dbReference type="Gene3D" id="3.90.550.10">
    <property type="entry name" value="Spore Coat Polysaccharide Biosynthesis Protein SpsA, Chain A"/>
    <property type="match status" value="1"/>
</dbReference>
<dbReference type="Proteomes" id="UP000177169">
    <property type="component" value="Unassembled WGS sequence"/>
</dbReference>
<dbReference type="CDD" id="cd02511">
    <property type="entry name" value="Beta4Glucosyltransferase"/>
    <property type="match status" value="1"/>
</dbReference>
<reference evidence="2 3" key="1">
    <citation type="journal article" date="2016" name="Nat. Commun.">
        <title>Thousands of microbial genomes shed light on interconnected biogeochemical processes in an aquifer system.</title>
        <authorList>
            <person name="Anantharaman K."/>
            <person name="Brown C.T."/>
            <person name="Hug L.A."/>
            <person name="Sharon I."/>
            <person name="Castelle C.J."/>
            <person name="Probst A.J."/>
            <person name="Thomas B.C."/>
            <person name="Singh A."/>
            <person name="Wilkins M.J."/>
            <person name="Karaoz U."/>
            <person name="Brodie E.L."/>
            <person name="Williams K.H."/>
            <person name="Hubbard S.S."/>
            <person name="Banfield J.F."/>
        </authorList>
    </citation>
    <scope>NUCLEOTIDE SEQUENCE [LARGE SCALE GENOMIC DNA]</scope>
</reference>
<dbReference type="PANTHER" id="PTHR43630">
    <property type="entry name" value="POLY-BETA-1,6-N-ACETYL-D-GLUCOSAMINE SYNTHASE"/>
    <property type="match status" value="1"/>
</dbReference>
<organism evidence="2 3">
    <name type="scientific">Candidatus Woesebacteria bacterium RIFCSPHIGHO2_02_FULL_39_13</name>
    <dbReference type="NCBI Taxonomy" id="1802505"/>
    <lineage>
        <taxon>Bacteria</taxon>
        <taxon>Candidatus Woeseibacteriota</taxon>
    </lineage>
</organism>
<sequence>MSVKLSVVLATRNEEANIGQCLESVRGIADEIVVVDEESEDKTSDIAKKFGARVYSVKHEQMFHKSKQKAIDLATGEWILQLDADEKATPELSKEIKSLINMTNEEIVEYEMHQSLKNPKYKLFKRHEKLIKEREGKLTSGSESFKARRGKDAGQIVAFFVPRRNYFLGRPLIHAGVYPDGVIRLIKRKKARFPSKSVHELMEIDGEVGWLFNDLEHNDSPTFNRYLERANRYTDLTAKELEESGVPVNYWILFKHSFIIPAGRFFSLYIIHKGFLDGMRGFVWSLFSALHFPLAYFKYWQSVKK</sequence>
<dbReference type="InterPro" id="IPR001173">
    <property type="entry name" value="Glyco_trans_2-like"/>
</dbReference>
<proteinExistence type="predicted"/>